<dbReference type="EMBL" id="JBHMCE010000002">
    <property type="protein sequence ID" value="MFB9526651.1"/>
    <property type="molecule type" value="Genomic_DNA"/>
</dbReference>
<dbReference type="PROSITE" id="PS50977">
    <property type="entry name" value="HTH_TETR_2"/>
    <property type="match status" value="1"/>
</dbReference>
<name>A0ABV5PVY1_9ACTN</name>
<dbReference type="Gene3D" id="1.10.357.10">
    <property type="entry name" value="Tetracycline Repressor, domain 2"/>
    <property type="match status" value="1"/>
</dbReference>
<evidence type="ECO:0000313" key="7">
    <source>
        <dbReference type="Proteomes" id="UP001589646"/>
    </source>
</evidence>
<organism evidence="6 7">
    <name type="scientific">Nonomuraea roseola</name>
    <dbReference type="NCBI Taxonomy" id="46179"/>
    <lineage>
        <taxon>Bacteria</taxon>
        <taxon>Bacillati</taxon>
        <taxon>Actinomycetota</taxon>
        <taxon>Actinomycetes</taxon>
        <taxon>Streptosporangiales</taxon>
        <taxon>Streptosporangiaceae</taxon>
        <taxon>Nonomuraea</taxon>
    </lineage>
</organism>
<sequence>MRLSRAEARERSRRALIEAAAEEISDRGYAAARLEDIASRAEVTTGSIYSIFGSKLNLITAAMAHLAHDLYGEMMPAISPGEDLTVEDVLRSCARRIQHLASTPQAQRYMHLELELASLALTDKETFAQAREAVLDPPQDLVLTIAMLLTGRRLAGDSHDRTTPEQGADLAPAVQALLLGLFQARVLHAEDMSAEYYERAAVALLGMLNT</sequence>
<evidence type="ECO:0000313" key="6">
    <source>
        <dbReference type="EMBL" id="MFB9526651.1"/>
    </source>
</evidence>
<dbReference type="SUPFAM" id="SSF46689">
    <property type="entry name" value="Homeodomain-like"/>
    <property type="match status" value="1"/>
</dbReference>
<evidence type="ECO:0000256" key="3">
    <source>
        <dbReference type="ARBA" id="ARBA00023163"/>
    </source>
</evidence>
<evidence type="ECO:0000256" key="4">
    <source>
        <dbReference type="PROSITE-ProRule" id="PRU00335"/>
    </source>
</evidence>
<evidence type="ECO:0000256" key="2">
    <source>
        <dbReference type="ARBA" id="ARBA00023125"/>
    </source>
</evidence>
<keyword evidence="7" id="KW-1185">Reference proteome</keyword>
<feature type="domain" description="HTH tetR-type" evidence="5">
    <location>
        <begin position="10"/>
        <end position="70"/>
    </location>
</feature>
<protein>
    <submittedName>
        <fullName evidence="6">TetR family transcriptional regulator</fullName>
    </submittedName>
</protein>
<dbReference type="PANTHER" id="PTHR30055">
    <property type="entry name" value="HTH-TYPE TRANSCRIPTIONAL REGULATOR RUTR"/>
    <property type="match status" value="1"/>
</dbReference>
<reference evidence="6 7" key="1">
    <citation type="submission" date="2024-09" db="EMBL/GenBank/DDBJ databases">
        <authorList>
            <person name="Sun Q."/>
            <person name="Mori K."/>
        </authorList>
    </citation>
    <scope>NUCLEOTIDE SEQUENCE [LARGE SCALE GENOMIC DNA]</scope>
    <source>
        <strain evidence="6 7">JCM 3323</strain>
    </source>
</reference>
<dbReference type="Proteomes" id="UP001589646">
    <property type="component" value="Unassembled WGS sequence"/>
</dbReference>
<dbReference type="InterPro" id="IPR050109">
    <property type="entry name" value="HTH-type_TetR-like_transc_reg"/>
</dbReference>
<accession>A0ABV5PVY1</accession>
<dbReference type="InterPro" id="IPR001647">
    <property type="entry name" value="HTH_TetR"/>
</dbReference>
<dbReference type="PANTHER" id="PTHR30055:SF234">
    <property type="entry name" value="HTH-TYPE TRANSCRIPTIONAL REGULATOR BETI"/>
    <property type="match status" value="1"/>
</dbReference>
<dbReference type="InterPro" id="IPR009057">
    <property type="entry name" value="Homeodomain-like_sf"/>
</dbReference>
<feature type="DNA-binding region" description="H-T-H motif" evidence="4">
    <location>
        <begin position="33"/>
        <end position="52"/>
    </location>
</feature>
<proteinExistence type="predicted"/>
<dbReference type="PRINTS" id="PR00455">
    <property type="entry name" value="HTHTETR"/>
</dbReference>
<keyword evidence="2 4" id="KW-0238">DNA-binding</keyword>
<evidence type="ECO:0000256" key="1">
    <source>
        <dbReference type="ARBA" id="ARBA00023015"/>
    </source>
</evidence>
<keyword evidence="1" id="KW-0805">Transcription regulation</keyword>
<keyword evidence="3" id="KW-0804">Transcription</keyword>
<gene>
    <name evidence="6" type="ORF">ACFFRN_08505</name>
</gene>
<comment type="caution">
    <text evidence="6">The sequence shown here is derived from an EMBL/GenBank/DDBJ whole genome shotgun (WGS) entry which is preliminary data.</text>
</comment>
<dbReference type="RefSeq" id="WP_346120274.1">
    <property type="nucleotide sequence ID" value="NZ_BAAAXC010000011.1"/>
</dbReference>
<evidence type="ECO:0000259" key="5">
    <source>
        <dbReference type="PROSITE" id="PS50977"/>
    </source>
</evidence>
<dbReference type="Pfam" id="PF00440">
    <property type="entry name" value="TetR_N"/>
    <property type="match status" value="1"/>
</dbReference>